<keyword evidence="1" id="KW-1133">Transmembrane helix</keyword>
<reference evidence="5" key="1">
    <citation type="journal article" date="2020" name="Genome Biol.">
        <title>Gamete binning: chromosome-level and haplotype-resolved genome assembly enabled by high-throughput single-cell sequencing of gamete genomes.</title>
        <authorList>
            <person name="Campoy J.A."/>
            <person name="Sun H."/>
            <person name="Goel M."/>
            <person name="Jiao W.-B."/>
            <person name="Folz-Donahue K."/>
            <person name="Wang N."/>
            <person name="Rubio M."/>
            <person name="Liu C."/>
            <person name="Kukat C."/>
            <person name="Ruiz D."/>
            <person name="Huettel B."/>
            <person name="Schneeberger K."/>
        </authorList>
    </citation>
    <scope>NUCLEOTIDE SEQUENCE [LARGE SCALE GENOMIC DNA]</scope>
    <source>
        <strain evidence="5">cv. Rojo Pasion</strain>
    </source>
</reference>
<dbReference type="EMBL" id="CAEKDK010000004">
    <property type="protein sequence ID" value="CAB4278123.1"/>
    <property type="molecule type" value="Genomic_DNA"/>
</dbReference>
<feature type="transmembrane region" description="Helical" evidence="1">
    <location>
        <begin position="61"/>
        <end position="80"/>
    </location>
</feature>
<evidence type="ECO:0000256" key="1">
    <source>
        <dbReference type="SAM" id="Phobius"/>
    </source>
</evidence>
<proteinExistence type="predicted"/>
<name>A0A6J5UQH3_PRUAR</name>
<dbReference type="AlphaFoldDB" id="A0A6J5UQH3"/>
<dbReference type="Proteomes" id="UP000507245">
    <property type="component" value="Unassembled WGS sequence"/>
</dbReference>
<dbReference type="EMBL" id="CAEKKB010000004">
    <property type="protein sequence ID" value="CAB4308540.1"/>
    <property type="molecule type" value="Genomic_DNA"/>
</dbReference>
<keyword evidence="1" id="KW-0812">Transmembrane</keyword>
<reference evidence="2 4" key="2">
    <citation type="submission" date="2020-05" db="EMBL/GenBank/DDBJ databases">
        <authorList>
            <person name="Campoy J."/>
            <person name="Schneeberger K."/>
            <person name="Spophaly S."/>
        </authorList>
    </citation>
    <scope>NUCLEOTIDE SEQUENCE [LARGE SCALE GENOMIC DNA]</scope>
    <source>
        <strain evidence="2">PruArmRojPasFocal</strain>
    </source>
</reference>
<gene>
    <name evidence="2" type="ORF">CURHAP_LOCUS28383</name>
    <name evidence="3" type="ORF">ORAREDHAP_LOCUS28069</name>
</gene>
<evidence type="ECO:0000313" key="2">
    <source>
        <dbReference type="EMBL" id="CAB4278123.1"/>
    </source>
</evidence>
<accession>A0A6J5UQH3</accession>
<evidence type="ECO:0000313" key="3">
    <source>
        <dbReference type="EMBL" id="CAB4308540.1"/>
    </source>
</evidence>
<organism evidence="2 4">
    <name type="scientific">Prunus armeniaca</name>
    <name type="common">Apricot</name>
    <name type="synonym">Armeniaca vulgaris</name>
    <dbReference type="NCBI Taxonomy" id="36596"/>
    <lineage>
        <taxon>Eukaryota</taxon>
        <taxon>Viridiplantae</taxon>
        <taxon>Streptophyta</taxon>
        <taxon>Embryophyta</taxon>
        <taxon>Tracheophyta</taxon>
        <taxon>Spermatophyta</taxon>
        <taxon>Magnoliopsida</taxon>
        <taxon>eudicotyledons</taxon>
        <taxon>Gunneridae</taxon>
        <taxon>Pentapetalae</taxon>
        <taxon>rosids</taxon>
        <taxon>fabids</taxon>
        <taxon>Rosales</taxon>
        <taxon>Rosaceae</taxon>
        <taxon>Amygdaloideae</taxon>
        <taxon>Amygdaleae</taxon>
        <taxon>Prunus</taxon>
    </lineage>
</organism>
<keyword evidence="5" id="KW-1185">Reference proteome</keyword>
<evidence type="ECO:0000313" key="4">
    <source>
        <dbReference type="Proteomes" id="UP000507222"/>
    </source>
</evidence>
<sequence>MEVMLTLRGEAVVGPGLAAVGVTFHHHVTCRCECVLWQGWEGRFGLGFRVLGGGGALREEGLSAAMVVEAVAVVLVWLGFGFGRRVLKRVVQWQLQDSKADWAKFIY</sequence>
<evidence type="ECO:0000313" key="5">
    <source>
        <dbReference type="Proteomes" id="UP000507245"/>
    </source>
</evidence>
<dbReference type="Proteomes" id="UP000507222">
    <property type="component" value="Unassembled WGS sequence"/>
</dbReference>
<protein>
    <submittedName>
        <fullName evidence="2">Uncharacterized protein</fullName>
    </submittedName>
</protein>
<keyword evidence="1" id="KW-0472">Membrane</keyword>